<dbReference type="RefSeq" id="WP_090292808.1">
    <property type="nucleotide sequence ID" value="NZ_FNKI01000001.1"/>
</dbReference>
<sequence>MDKSSEKEFLVKFGQNLRRLRKQKGYTQEELANELDIEISQISRIERGVINTSVSLVKSIVDCLQVKANELFD</sequence>
<keyword evidence="4" id="KW-1185">Reference proteome</keyword>
<dbReference type="GO" id="GO:0005829">
    <property type="term" value="C:cytosol"/>
    <property type="evidence" value="ECO:0007669"/>
    <property type="project" value="TreeGrafter"/>
</dbReference>
<dbReference type="InterPro" id="IPR050807">
    <property type="entry name" value="TransReg_Diox_bact_type"/>
</dbReference>
<dbReference type="Gene3D" id="1.10.260.40">
    <property type="entry name" value="lambda repressor-like DNA-binding domains"/>
    <property type="match status" value="1"/>
</dbReference>
<dbReference type="PANTHER" id="PTHR46797">
    <property type="entry name" value="HTH-TYPE TRANSCRIPTIONAL REGULATOR"/>
    <property type="match status" value="1"/>
</dbReference>
<dbReference type="GO" id="GO:0003677">
    <property type="term" value="F:DNA binding"/>
    <property type="evidence" value="ECO:0007669"/>
    <property type="project" value="UniProtKB-KW"/>
</dbReference>
<dbReference type="Pfam" id="PF01381">
    <property type="entry name" value="HTH_3"/>
    <property type="match status" value="1"/>
</dbReference>
<dbReference type="PANTHER" id="PTHR46797:SF1">
    <property type="entry name" value="METHYLPHOSPHONATE SYNTHASE"/>
    <property type="match status" value="1"/>
</dbReference>
<proteinExistence type="predicted"/>
<dbReference type="AlphaFoldDB" id="A0A1H2UAL6"/>
<dbReference type="InterPro" id="IPR010982">
    <property type="entry name" value="Lambda_DNA-bd_dom_sf"/>
</dbReference>
<keyword evidence="1" id="KW-0238">DNA-binding</keyword>
<dbReference type="SUPFAM" id="SSF47413">
    <property type="entry name" value="lambda repressor-like DNA-binding domains"/>
    <property type="match status" value="1"/>
</dbReference>
<dbReference type="OrthoDB" id="680346at2"/>
<protein>
    <submittedName>
        <fullName evidence="3">Helix-turn-helix domain-containing protein</fullName>
    </submittedName>
</protein>
<dbReference type="GO" id="GO:0003700">
    <property type="term" value="F:DNA-binding transcription factor activity"/>
    <property type="evidence" value="ECO:0007669"/>
    <property type="project" value="TreeGrafter"/>
</dbReference>
<dbReference type="SMART" id="SM00530">
    <property type="entry name" value="HTH_XRE"/>
    <property type="match status" value="1"/>
</dbReference>
<dbReference type="InterPro" id="IPR001387">
    <property type="entry name" value="Cro/C1-type_HTH"/>
</dbReference>
<dbReference type="EMBL" id="FNMY01000002">
    <property type="protein sequence ID" value="SDW53166.1"/>
    <property type="molecule type" value="Genomic_DNA"/>
</dbReference>
<evidence type="ECO:0000313" key="4">
    <source>
        <dbReference type="Proteomes" id="UP000199592"/>
    </source>
</evidence>
<organism evidence="3 4">
    <name type="scientific">Flagellimonas zhangzhouensis</name>
    <dbReference type="NCBI Taxonomy" id="1073328"/>
    <lineage>
        <taxon>Bacteria</taxon>
        <taxon>Pseudomonadati</taxon>
        <taxon>Bacteroidota</taxon>
        <taxon>Flavobacteriia</taxon>
        <taxon>Flavobacteriales</taxon>
        <taxon>Flavobacteriaceae</taxon>
        <taxon>Flagellimonas</taxon>
    </lineage>
</organism>
<dbReference type="STRING" id="1073328.SAMN05216294_0778"/>
<evidence type="ECO:0000256" key="1">
    <source>
        <dbReference type="ARBA" id="ARBA00023125"/>
    </source>
</evidence>
<name>A0A1H2UAL6_9FLAO</name>
<accession>A0A1H2UAL6</accession>
<reference evidence="4" key="1">
    <citation type="submission" date="2016-10" db="EMBL/GenBank/DDBJ databases">
        <authorList>
            <person name="Varghese N."/>
            <person name="Submissions S."/>
        </authorList>
    </citation>
    <scope>NUCLEOTIDE SEQUENCE [LARGE SCALE GENOMIC DNA]</scope>
    <source>
        <strain evidence="4">DSM 25030</strain>
    </source>
</reference>
<evidence type="ECO:0000313" key="3">
    <source>
        <dbReference type="EMBL" id="SDW53166.1"/>
    </source>
</evidence>
<evidence type="ECO:0000259" key="2">
    <source>
        <dbReference type="PROSITE" id="PS50943"/>
    </source>
</evidence>
<dbReference type="PROSITE" id="PS50943">
    <property type="entry name" value="HTH_CROC1"/>
    <property type="match status" value="1"/>
</dbReference>
<dbReference type="CDD" id="cd00093">
    <property type="entry name" value="HTH_XRE"/>
    <property type="match status" value="1"/>
</dbReference>
<feature type="domain" description="HTH cro/C1-type" evidence="2">
    <location>
        <begin position="17"/>
        <end position="71"/>
    </location>
</feature>
<gene>
    <name evidence="3" type="ORF">SAMN04487892_1515</name>
</gene>
<dbReference type="Proteomes" id="UP000199592">
    <property type="component" value="Unassembled WGS sequence"/>
</dbReference>